<organism evidence="1 2">
    <name type="scientific">Trichomonas vaginalis (strain ATCC PRA-98 / G3)</name>
    <dbReference type="NCBI Taxonomy" id="412133"/>
    <lineage>
        <taxon>Eukaryota</taxon>
        <taxon>Metamonada</taxon>
        <taxon>Parabasalia</taxon>
        <taxon>Trichomonadida</taxon>
        <taxon>Trichomonadidae</taxon>
        <taxon>Trichomonas</taxon>
    </lineage>
</organism>
<evidence type="ECO:0000313" key="2">
    <source>
        <dbReference type="Proteomes" id="UP000001542"/>
    </source>
</evidence>
<evidence type="ECO:0000313" key="1">
    <source>
        <dbReference type="EMBL" id="EAY17426.1"/>
    </source>
</evidence>
<proteinExistence type="predicted"/>
<dbReference type="VEuPathDB" id="TrichDB:TVAG_320210"/>
<dbReference type="OrthoDB" id="10590954at2759"/>
<dbReference type="GO" id="GO:0030427">
    <property type="term" value="C:site of polarized growth"/>
    <property type="evidence" value="ECO:0000318"/>
    <property type="project" value="GO_Central"/>
</dbReference>
<dbReference type="EMBL" id="DS113231">
    <property type="protein sequence ID" value="EAY17426.1"/>
    <property type="molecule type" value="Genomic_DNA"/>
</dbReference>
<dbReference type="RefSeq" id="XP_001330795.1">
    <property type="nucleotide sequence ID" value="XM_001330759.1"/>
</dbReference>
<dbReference type="PANTHER" id="PTHR12295:SF30">
    <property type="entry name" value="PROTEIN FURRY"/>
    <property type="match status" value="1"/>
</dbReference>
<keyword evidence="2" id="KW-1185">Reference proteome</keyword>
<sequence>MESQVLNSADILLSIFPSIEDQLICIANKFERDLSVAVERKSGKIIYNTPALASLLTRFPHSYSSYSKCVNDFVDVGRNSPDAAISVLFKLLPIRAKCDLYHRIIPKIAMDPAFDQILDLFLTLFFADCVTQILTEKPDTKYYHSLILIGYKNAAKFSEEYEEPLRVQIVKQFSVIFSLLSINHLNELITRFNNFVEKYDIGLSLLLNRYIRLSVTQEVSFETYKRFIDKFADFSDVLKKDRRSLDMWAEAFCSLLTQIKPEAADSIKDALKKIFKTANTMASDKETVKWYLMLCSVIIIRYDALYKKEYATFIQERILKKKERLNKLEAKLNSFLIIIRGPNSSRSTQFWEWGQYNATAHHGIEISFINDPTQKQDAPDSYTNMFFDHFVADNPIEKFPDVVGDILVNFASRDFNHFMLTTIPNLIAKLGEERSMLSLHACLSQLVDTHAKFAGWAQSSPLNKKIRVDVNIHSFFMQIKSLLLKSIDKITPQEFTNDAYCFELDESPDVPVFSLPYSTSPLSEATKSRIAHSTEIVTKALEEWEFADNSIGYDLTIDFSTYESTTKNERFTIKMLSFLPIIINTSDLSAHDRIENLLTTVLSSSRSISYYALRVINQIFIVNESARIIIYNAIINKILSTINRHHVFILIQFLVKLLDKTLPLDTNKEQNENFVIECQSLFLLLMCYHIVEIRELALNFIEKIQRFASGMEIEVPIFDTLNDNSSLISAAVRSHIYVHNTSRLDTPPPTDNLCTYSEVATSRSDNLFQYYIEESMCALQRPNCIPVLIRTHQIITQAMSLFGDCLPCDLPPSRALLYQNFLTVLTHTSPVLNPLVQNRMKNELNLEQNVANYRNTVFFTTTNEKHLQQLTDNRDNAIKVASSLVSYLKVDEEHPDRVKNSVNFFKHIHWTILCDLLPVLGEFVQKEPVSTNIDLLSYISEIFSLIGENSNIMFALAANDDAKNAFAKYFQAAEAYFLENKLNGSRRFTDVSQMNQTELLSRKQTCLAYCRVVNFFLSALTPIKIYPAEGAIRIPEQNPWLKEGNWKDSEKKITLAFLVNWGKLNDSDNADYFDLANAASLAIIAFIRVINIFSPLYVIPTDLESIIINLEKEGHNALQSILTTHYDYMMPVFLGYAYNAPPDLAPMFFKAICMQFTNLSLDTKKIIADQMMERFAPQKLAERTSSYLSLSPGIKRMARVRTMIQDLTVNLSNRDLEYNKQFAEYAGKFIPISLIYLLHEDFTLRQTSFKFLQRIACTAHHLLNTNKDDGKQTALFVKKLQQLAPSFFSTHVSITVDIIMNVAELFAEYLPQVSEVLIQEVFTQITTAAKGSLINQSIKATLLQITSLFMRNLKLDKNNNWPSSFVFYTPYSLMMSLLDILPSIDQNSFSHYLSLWTNLANNEENANLIIKFLVQASSDVSNERSVKVVMLHLAKRYSKNIIEELVHQLTFACWWNNTMQGRIQSDAPPSHETQSVQSYIAILKTLTDLSQAYPQEVSNYIHIIVNFCLLFYDIDPALNAELMLIILWSMPQCPESLVSIFAPPCALIWSRASGIEFTENMKKDDNSVSFTLRQYRKEPVSIVDFTNQFVSFLRKHNKTEQACEWGKEALKWACGCGNLEVAGRACLLYSEILEPLDSNLVTDLINAFKVVTACNPDNTRRFYISTIIKALESVVDIKAEDKEFKDSIEKIALVVHPLIKYPEEESLCISALAIFAKYILCGDISNELLIDTINSIAPLFGCLSRQEALIGILLAIFSKMKDRTDTKMPLTLFTFFLPTIFKMVSAQQNIQPYTSVVTDDTEIKSVLESLLMIAQCKCFNEDIQQYIFTTIGSLTKESIHPSAFILGIAMHLISIDAKSVMDAAPLFTSLVYHSSPDMMSAVFSTISSIIEASNCAAPFSAIVEFSTRIASIEAVKVQEAFLRDSQNPDKQKIAGQQIYAIVEHRKWSDIVKIIGDPTFTTISGDSALDKPIPMAPIDEDLWKEEKAQKAKEAVQDIIVQPFTGTKKIMDDMRVAALYKEGGEIQVDRTIGGYLSYKNALKDIQE</sequence>
<dbReference type="GO" id="GO:0005938">
    <property type="term" value="C:cell cortex"/>
    <property type="evidence" value="ECO:0000318"/>
    <property type="project" value="GO_Central"/>
</dbReference>
<dbReference type="Proteomes" id="UP000001542">
    <property type="component" value="Unassembled WGS sequence"/>
</dbReference>
<dbReference type="SMR" id="A2DQG9"/>
<dbReference type="InParanoid" id="A2DQG9"/>
<protein>
    <submittedName>
        <fullName evidence="1">Uncharacterized protein</fullName>
    </submittedName>
</protein>
<dbReference type="PANTHER" id="PTHR12295">
    <property type="entry name" value="FURRY-RELATED"/>
    <property type="match status" value="1"/>
</dbReference>
<gene>
    <name evidence="1" type="ORF">TVAG_320210</name>
</gene>
<dbReference type="KEGG" id="tva:4775443"/>
<accession>A2DQG9</accession>
<reference evidence="1" key="1">
    <citation type="submission" date="2006-10" db="EMBL/GenBank/DDBJ databases">
        <authorList>
            <person name="Amadeo P."/>
            <person name="Zhao Q."/>
            <person name="Wortman J."/>
            <person name="Fraser-Liggett C."/>
            <person name="Carlton J."/>
        </authorList>
    </citation>
    <scope>NUCLEOTIDE SEQUENCE</scope>
    <source>
        <strain evidence="1">G3</strain>
    </source>
</reference>
<reference evidence="1" key="2">
    <citation type="journal article" date="2007" name="Science">
        <title>Draft genome sequence of the sexually transmitted pathogen Trichomonas vaginalis.</title>
        <authorList>
            <person name="Carlton J.M."/>
            <person name="Hirt R.P."/>
            <person name="Silva J.C."/>
            <person name="Delcher A.L."/>
            <person name="Schatz M."/>
            <person name="Zhao Q."/>
            <person name="Wortman J.R."/>
            <person name="Bidwell S.L."/>
            <person name="Alsmark U.C.M."/>
            <person name="Besteiro S."/>
            <person name="Sicheritz-Ponten T."/>
            <person name="Noel C.J."/>
            <person name="Dacks J.B."/>
            <person name="Foster P.G."/>
            <person name="Simillion C."/>
            <person name="Van de Peer Y."/>
            <person name="Miranda-Saavedra D."/>
            <person name="Barton G.J."/>
            <person name="Westrop G.D."/>
            <person name="Mueller S."/>
            <person name="Dessi D."/>
            <person name="Fiori P.L."/>
            <person name="Ren Q."/>
            <person name="Paulsen I."/>
            <person name="Zhang H."/>
            <person name="Bastida-Corcuera F.D."/>
            <person name="Simoes-Barbosa A."/>
            <person name="Brown M.T."/>
            <person name="Hayes R.D."/>
            <person name="Mukherjee M."/>
            <person name="Okumura C.Y."/>
            <person name="Schneider R."/>
            <person name="Smith A.J."/>
            <person name="Vanacova S."/>
            <person name="Villalvazo M."/>
            <person name="Haas B.J."/>
            <person name="Pertea M."/>
            <person name="Feldblyum T.V."/>
            <person name="Utterback T.R."/>
            <person name="Shu C.L."/>
            <person name="Osoegawa K."/>
            <person name="de Jong P.J."/>
            <person name="Hrdy I."/>
            <person name="Horvathova L."/>
            <person name="Zubacova Z."/>
            <person name="Dolezal P."/>
            <person name="Malik S.B."/>
            <person name="Logsdon J.M. Jr."/>
            <person name="Henze K."/>
            <person name="Gupta A."/>
            <person name="Wang C.C."/>
            <person name="Dunne R.L."/>
            <person name="Upcroft J.A."/>
            <person name="Upcroft P."/>
            <person name="White O."/>
            <person name="Salzberg S.L."/>
            <person name="Tang P."/>
            <person name="Chiu C.-H."/>
            <person name="Lee Y.-S."/>
            <person name="Embley T.M."/>
            <person name="Coombs G.H."/>
            <person name="Mottram J.C."/>
            <person name="Tachezy J."/>
            <person name="Fraser-Liggett C.M."/>
            <person name="Johnson P.J."/>
        </authorList>
    </citation>
    <scope>NUCLEOTIDE SEQUENCE [LARGE SCALE GENOMIC DNA]</scope>
    <source>
        <strain evidence="1">G3</strain>
    </source>
</reference>
<dbReference type="VEuPathDB" id="TrichDB:TVAGG3_1010100"/>
<name>A2DQG9_TRIV3</name>
<dbReference type="InterPro" id="IPR039867">
    <property type="entry name" value="Furry/Tao3/Mor2"/>
</dbReference>
<dbReference type="GO" id="GO:0000902">
    <property type="term" value="P:cell morphogenesis"/>
    <property type="evidence" value="ECO:0000318"/>
    <property type="project" value="GO_Central"/>
</dbReference>